<dbReference type="Proteomes" id="UP001285636">
    <property type="component" value="Unassembled WGS sequence"/>
</dbReference>
<dbReference type="PANTHER" id="PTHR46018:SF2">
    <property type="entry name" value="ZINC PHOSPHODIESTERASE ELAC PROTEIN 1"/>
    <property type="match status" value="1"/>
</dbReference>
<dbReference type="GO" id="GO:0008270">
    <property type="term" value="F:zinc ion binding"/>
    <property type="evidence" value="ECO:0007669"/>
    <property type="project" value="UniProtKB-UniRule"/>
</dbReference>
<comment type="similarity">
    <text evidence="10">Belongs to the RNase Z family.</text>
</comment>
<proteinExistence type="inferred from homology"/>
<dbReference type="EC" id="3.1.26.11" evidence="2 10"/>
<keyword evidence="3 10" id="KW-0819">tRNA processing</keyword>
<dbReference type="InterPro" id="IPR013471">
    <property type="entry name" value="RNase_Z/BN"/>
</dbReference>
<dbReference type="NCBIfam" id="TIGR02651">
    <property type="entry name" value="RNase_Z"/>
    <property type="match status" value="1"/>
</dbReference>
<evidence type="ECO:0000259" key="11">
    <source>
        <dbReference type="SMART" id="SM00849"/>
    </source>
</evidence>
<sequence length="305" mass="33986">MEFHFLGTGSGVPAIERNVSAMAIRFLQQKGTQWLFDCGEATQHQLLHSPITLTKIDRIFITHLHGDHIFGLPGLMGSRSFQGALSPLVIYGPRGLAEFIEASLAVSKTHLRYPYEVIELEEGFMFETEHLSVEALALNHVMPSFAFKVTEKDKPGTLDIKKIEAYNIPKGPHYQTLKEGKTITLEDGRTINGQEFVGPPKNGRVVVIAGDTRPTKEMIKFSREADILIHEATFRADKADHAVQFGHSTTLEAASLAKEAKVKTLLLTHISSRYTGEEESFLKEAKTIFENTHLAHDLMVYTLSS</sequence>
<evidence type="ECO:0000256" key="1">
    <source>
        <dbReference type="ARBA" id="ARBA00011738"/>
    </source>
</evidence>
<comment type="subunit">
    <text evidence="1 10">Homodimer.</text>
</comment>
<dbReference type="HAMAP" id="MF_01818">
    <property type="entry name" value="RNase_Z_BN"/>
    <property type="match status" value="1"/>
</dbReference>
<comment type="function">
    <text evidence="9 10">Zinc phosphodiesterase, which displays some tRNA 3'-processing endonuclease activity. Probably involved in tRNA maturation, by removing a 3'-trailer from precursor tRNA.</text>
</comment>
<evidence type="ECO:0000256" key="10">
    <source>
        <dbReference type="HAMAP-Rule" id="MF_01818"/>
    </source>
</evidence>
<feature type="binding site" evidence="10">
    <location>
        <position position="211"/>
    </location>
    <ligand>
        <name>Zn(2+)</name>
        <dbReference type="ChEBI" id="CHEBI:29105"/>
        <label>2</label>
        <note>catalytic</note>
    </ligand>
</feature>
<dbReference type="NCBIfam" id="NF000801">
    <property type="entry name" value="PRK00055.1-3"/>
    <property type="match status" value="1"/>
</dbReference>
<feature type="binding site" evidence="10">
    <location>
        <position position="67"/>
    </location>
    <ligand>
        <name>Zn(2+)</name>
        <dbReference type="ChEBI" id="CHEBI:29105"/>
        <label>2</label>
        <note>catalytic</note>
    </ligand>
</feature>
<evidence type="ECO:0000256" key="2">
    <source>
        <dbReference type="ARBA" id="ARBA00012477"/>
    </source>
</evidence>
<dbReference type="SMART" id="SM00849">
    <property type="entry name" value="Lactamase_B"/>
    <property type="match status" value="1"/>
</dbReference>
<evidence type="ECO:0000313" key="12">
    <source>
        <dbReference type="EMBL" id="MDV2884388.1"/>
    </source>
</evidence>
<protein>
    <recommendedName>
        <fullName evidence="2 10">Ribonuclease Z</fullName>
        <shortName evidence="10">RNase Z</shortName>
        <ecNumber evidence="2 10">3.1.26.11</ecNumber>
    </recommendedName>
    <alternativeName>
        <fullName evidence="10">tRNA 3 endonuclease</fullName>
    </alternativeName>
    <alternativeName>
        <fullName evidence="10">tRNase Z</fullName>
    </alternativeName>
</protein>
<evidence type="ECO:0000313" key="13">
    <source>
        <dbReference type="Proteomes" id="UP001285636"/>
    </source>
</evidence>
<keyword evidence="7 10" id="KW-0378">Hydrolase</keyword>
<keyword evidence="8 10" id="KW-0862">Zinc</keyword>
<dbReference type="CDD" id="cd07717">
    <property type="entry name" value="RNaseZ_ZiPD-like_MBL-fold"/>
    <property type="match status" value="1"/>
</dbReference>
<feature type="binding site" evidence="10">
    <location>
        <position position="65"/>
    </location>
    <ligand>
        <name>Zn(2+)</name>
        <dbReference type="ChEBI" id="CHEBI:29105"/>
        <label>1</label>
        <note>catalytic</note>
    </ligand>
</feature>
<evidence type="ECO:0000256" key="9">
    <source>
        <dbReference type="ARBA" id="ARBA00057812"/>
    </source>
</evidence>
<name>A0AAJ2NLM0_ALKPS</name>
<keyword evidence="4 10" id="KW-0540">Nuclease</keyword>
<dbReference type="SUPFAM" id="SSF56281">
    <property type="entry name" value="Metallo-hydrolase/oxidoreductase"/>
    <property type="match status" value="1"/>
</dbReference>
<dbReference type="FunFam" id="3.60.15.10:FF:000002">
    <property type="entry name" value="Ribonuclease Z"/>
    <property type="match status" value="1"/>
</dbReference>
<dbReference type="EMBL" id="JAWJAY010000001">
    <property type="protein sequence ID" value="MDV2884388.1"/>
    <property type="molecule type" value="Genomic_DNA"/>
</dbReference>
<feature type="binding site" evidence="10">
    <location>
        <position position="63"/>
    </location>
    <ligand>
        <name>Zn(2+)</name>
        <dbReference type="ChEBI" id="CHEBI:29105"/>
        <label>1</label>
        <note>catalytic</note>
    </ligand>
</feature>
<evidence type="ECO:0000256" key="6">
    <source>
        <dbReference type="ARBA" id="ARBA00022759"/>
    </source>
</evidence>
<feature type="binding site" evidence="10">
    <location>
        <position position="211"/>
    </location>
    <ligand>
        <name>Zn(2+)</name>
        <dbReference type="ChEBI" id="CHEBI:29105"/>
        <label>1</label>
        <note>catalytic</note>
    </ligand>
</feature>
<dbReference type="PANTHER" id="PTHR46018">
    <property type="entry name" value="ZINC PHOSPHODIESTERASE ELAC PROTEIN 1"/>
    <property type="match status" value="1"/>
</dbReference>
<dbReference type="RefSeq" id="WP_323465935.1">
    <property type="nucleotide sequence ID" value="NZ_CP144224.1"/>
</dbReference>
<gene>
    <name evidence="10 12" type="primary">rnz</name>
    <name evidence="12" type="ORF">RYX45_04295</name>
</gene>
<dbReference type="Pfam" id="PF23023">
    <property type="entry name" value="Anti-Pycsar_Apyc1"/>
    <property type="match status" value="1"/>
</dbReference>
<dbReference type="InterPro" id="IPR036866">
    <property type="entry name" value="RibonucZ/Hydroxyglut_hydro"/>
</dbReference>
<comment type="catalytic activity">
    <reaction evidence="10">
        <text>Endonucleolytic cleavage of RNA, removing extra 3' nucleotides from tRNA precursor, generating 3' termini of tRNAs. A 3'-hydroxy group is left at the tRNA terminus and a 5'-phosphoryl group is left at the trailer molecule.</text>
        <dbReference type="EC" id="3.1.26.11"/>
    </reaction>
</comment>
<evidence type="ECO:0000256" key="5">
    <source>
        <dbReference type="ARBA" id="ARBA00022723"/>
    </source>
</evidence>
<dbReference type="AlphaFoldDB" id="A0AAJ2NLM0"/>
<evidence type="ECO:0000256" key="8">
    <source>
        <dbReference type="ARBA" id="ARBA00022833"/>
    </source>
</evidence>
<keyword evidence="5 10" id="KW-0479">Metal-binding</keyword>
<organism evidence="12 13">
    <name type="scientific">Alkalihalophilus pseudofirmus</name>
    <name type="common">Bacillus pseudofirmus</name>
    <dbReference type="NCBI Taxonomy" id="79885"/>
    <lineage>
        <taxon>Bacteria</taxon>
        <taxon>Bacillati</taxon>
        <taxon>Bacillota</taxon>
        <taxon>Bacilli</taxon>
        <taxon>Bacillales</taxon>
        <taxon>Bacillaceae</taxon>
        <taxon>Alkalihalophilus</taxon>
    </lineage>
</organism>
<dbReference type="GO" id="GO:0042802">
    <property type="term" value="F:identical protein binding"/>
    <property type="evidence" value="ECO:0007669"/>
    <property type="project" value="UniProtKB-ARBA"/>
</dbReference>
<evidence type="ECO:0000256" key="4">
    <source>
        <dbReference type="ARBA" id="ARBA00022722"/>
    </source>
</evidence>
<feature type="active site" description="Proton acceptor" evidence="10">
    <location>
        <position position="67"/>
    </location>
</feature>
<evidence type="ECO:0000256" key="7">
    <source>
        <dbReference type="ARBA" id="ARBA00022801"/>
    </source>
</evidence>
<dbReference type="GO" id="GO:0042781">
    <property type="term" value="F:3'-tRNA processing endoribonuclease activity"/>
    <property type="evidence" value="ECO:0007669"/>
    <property type="project" value="UniProtKB-UniRule"/>
</dbReference>
<feature type="binding site" evidence="10">
    <location>
        <position position="269"/>
    </location>
    <ligand>
        <name>Zn(2+)</name>
        <dbReference type="ChEBI" id="CHEBI:29105"/>
        <label>2</label>
        <note>catalytic</note>
    </ligand>
</feature>
<accession>A0AAJ2NLM0</accession>
<feature type="domain" description="Metallo-beta-lactamase" evidence="11">
    <location>
        <begin position="18"/>
        <end position="269"/>
    </location>
</feature>
<reference evidence="12" key="1">
    <citation type="submission" date="2023-10" db="EMBL/GenBank/DDBJ databases">
        <title>Screening of Alkalihalophilus pseudofirmusBZ-TG-HK211 and Its Alleviation of Salt Stress on Rapeseed Growth.</title>
        <authorList>
            <person name="Zhao B."/>
            <person name="Guo T."/>
        </authorList>
    </citation>
    <scope>NUCLEOTIDE SEQUENCE</scope>
    <source>
        <strain evidence="12">BZ-TG-HK211</strain>
    </source>
</reference>
<comment type="cofactor">
    <cofactor evidence="10">
        <name>Zn(2+)</name>
        <dbReference type="ChEBI" id="CHEBI:29105"/>
    </cofactor>
    <text evidence="10">Binds 2 Zn(2+) ions.</text>
</comment>
<dbReference type="Gene3D" id="3.60.15.10">
    <property type="entry name" value="Ribonuclease Z/Hydroxyacylglutathione hydrolase-like"/>
    <property type="match status" value="1"/>
</dbReference>
<evidence type="ECO:0000256" key="3">
    <source>
        <dbReference type="ARBA" id="ARBA00022694"/>
    </source>
</evidence>
<dbReference type="InterPro" id="IPR001279">
    <property type="entry name" value="Metallo-B-lactamas"/>
</dbReference>
<comment type="caution">
    <text evidence="12">The sequence shown here is derived from an EMBL/GenBank/DDBJ whole genome shotgun (WGS) entry which is preliminary data.</text>
</comment>
<feature type="binding site" evidence="10">
    <location>
        <position position="68"/>
    </location>
    <ligand>
        <name>Zn(2+)</name>
        <dbReference type="ChEBI" id="CHEBI:29105"/>
        <label>2</label>
        <note>catalytic</note>
    </ligand>
</feature>
<keyword evidence="6 10" id="KW-0255">Endonuclease</keyword>
<feature type="binding site" evidence="10">
    <location>
        <position position="140"/>
    </location>
    <ligand>
        <name>Zn(2+)</name>
        <dbReference type="ChEBI" id="CHEBI:29105"/>
        <label>1</label>
        <note>catalytic</note>
    </ligand>
</feature>